<protein>
    <submittedName>
        <fullName evidence="2">Uncharacterized protein</fullName>
    </submittedName>
</protein>
<evidence type="ECO:0000313" key="3">
    <source>
        <dbReference type="Proteomes" id="UP000295604"/>
    </source>
</evidence>
<comment type="caution">
    <text evidence="2">The sequence shown here is derived from an EMBL/GenBank/DDBJ whole genome shotgun (WGS) entry which is preliminary data.</text>
</comment>
<evidence type="ECO:0000313" key="2">
    <source>
        <dbReference type="EMBL" id="TEA11535.1"/>
    </source>
</evidence>
<gene>
    <name evidence="2" type="ORF">C8034_v007239</name>
</gene>
<dbReference type="EMBL" id="QAPF01000322">
    <property type="protein sequence ID" value="TEA11535.1"/>
    <property type="molecule type" value="Genomic_DNA"/>
</dbReference>
<feature type="compositionally biased region" description="Polar residues" evidence="1">
    <location>
        <begin position="88"/>
        <end position="101"/>
    </location>
</feature>
<evidence type="ECO:0000256" key="1">
    <source>
        <dbReference type="SAM" id="MobiDB-lite"/>
    </source>
</evidence>
<keyword evidence="3" id="KW-1185">Reference proteome</keyword>
<dbReference type="AlphaFoldDB" id="A0A4R8T4H0"/>
<feature type="region of interest" description="Disordered" evidence="1">
    <location>
        <begin position="1"/>
        <end position="34"/>
    </location>
</feature>
<dbReference type="Proteomes" id="UP000295604">
    <property type="component" value="Unassembled WGS sequence"/>
</dbReference>
<organism evidence="2 3">
    <name type="scientific">Colletotrichum sidae</name>
    <dbReference type="NCBI Taxonomy" id="1347389"/>
    <lineage>
        <taxon>Eukaryota</taxon>
        <taxon>Fungi</taxon>
        <taxon>Dikarya</taxon>
        <taxon>Ascomycota</taxon>
        <taxon>Pezizomycotina</taxon>
        <taxon>Sordariomycetes</taxon>
        <taxon>Hypocreomycetidae</taxon>
        <taxon>Glomerellales</taxon>
        <taxon>Glomerellaceae</taxon>
        <taxon>Colletotrichum</taxon>
        <taxon>Colletotrichum orbiculare species complex</taxon>
    </lineage>
</organism>
<sequence length="187" mass="20355">MFQGWAAHRSEPGGGRPRPGPGPGREGDLSSRFSPWDQDKPAILGFSPPVTLYACACARVLLHAALPLSLPQPGTMVRCGWQAGVGNKSDSSTSPTYSNASVPRRATPTRKDSYVTQGDPFGYGQCWFQDVGRHQRLLSLIDGAAMMQVSRRRRWPLLCSRPVGAYRGLAFFPSFFPSEAGSETAKR</sequence>
<name>A0A4R8T4H0_9PEZI</name>
<feature type="region of interest" description="Disordered" evidence="1">
    <location>
        <begin position="86"/>
        <end position="113"/>
    </location>
</feature>
<accession>A0A4R8T4H0</accession>
<reference evidence="2 3" key="1">
    <citation type="submission" date="2018-11" db="EMBL/GenBank/DDBJ databases">
        <title>Genome sequence and assembly of Colletotrichum sidae.</title>
        <authorList>
            <person name="Gan P."/>
            <person name="Shirasu K."/>
        </authorList>
    </citation>
    <scope>NUCLEOTIDE SEQUENCE [LARGE SCALE GENOMIC DNA]</scope>
    <source>
        <strain evidence="2 3">CBS 518.97</strain>
    </source>
</reference>
<proteinExistence type="predicted"/>